<feature type="region of interest" description="Disordered" evidence="1">
    <location>
        <begin position="25"/>
        <end position="44"/>
    </location>
</feature>
<accession>A0A4Y3WJ79</accession>
<evidence type="ECO:0000313" key="3">
    <source>
        <dbReference type="Proteomes" id="UP000320338"/>
    </source>
</evidence>
<feature type="region of interest" description="Disordered" evidence="1">
    <location>
        <begin position="62"/>
        <end position="87"/>
    </location>
</feature>
<dbReference type="AlphaFoldDB" id="A0A4Y3WJ79"/>
<protein>
    <submittedName>
        <fullName evidence="2">Uncharacterized protein</fullName>
    </submittedName>
</protein>
<gene>
    <name evidence="2" type="ORF">PHY01_05940</name>
</gene>
<proteinExistence type="predicted"/>
<evidence type="ECO:0000313" key="2">
    <source>
        <dbReference type="EMBL" id="GEC18311.1"/>
    </source>
</evidence>
<reference evidence="2 3" key="1">
    <citation type="submission" date="2019-06" db="EMBL/GenBank/DDBJ databases">
        <title>Whole genome shotgun sequence of Pseudonocardia hydrocarbonoxydans NBRC 14498.</title>
        <authorList>
            <person name="Hosoyama A."/>
            <person name="Uohara A."/>
            <person name="Ohji S."/>
            <person name="Ichikawa N."/>
        </authorList>
    </citation>
    <scope>NUCLEOTIDE SEQUENCE [LARGE SCALE GENOMIC DNA]</scope>
    <source>
        <strain evidence="2 3">NBRC 14498</strain>
    </source>
</reference>
<organism evidence="2 3">
    <name type="scientific">Pseudonocardia hydrocarbonoxydans</name>
    <dbReference type="NCBI Taxonomy" id="76726"/>
    <lineage>
        <taxon>Bacteria</taxon>
        <taxon>Bacillati</taxon>
        <taxon>Actinomycetota</taxon>
        <taxon>Actinomycetes</taxon>
        <taxon>Pseudonocardiales</taxon>
        <taxon>Pseudonocardiaceae</taxon>
        <taxon>Pseudonocardia</taxon>
    </lineage>
</organism>
<comment type="caution">
    <text evidence="2">The sequence shown here is derived from an EMBL/GenBank/DDBJ whole genome shotgun (WGS) entry which is preliminary data.</text>
</comment>
<evidence type="ECO:0000256" key="1">
    <source>
        <dbReference type="SAM" id="MobiDB-lite"/>
    </source>
</evidence>
<dbReference type="Proteomes" id="UP000320338">
    <property type="component" value="Unassembled WGS sequence"/>
</dbReference>
<dbReference type="EMBL" id="BJNG01000005">
    <property type="protein sequence ID" value="GEC18311.1"/>
    <property type="molecule type" value="Genomic_DNA"/>
</dbReference>
<sequence>MPIGTARDRYSTTVAQAASKVRAGRRYGATSSGSDSIVPPGGVPLHDKRWAAGWRSRVRRTGGTGVVRTDRGARPQTAGPRVSRTDALLPPRSNELKLAYPDLRRNPVRVEVPSHVDMHECA</sequence>
<keyword evidence="3" id="KW-1185">Reference proteome</keyword>
<name>A0A4Y3WJ79_9PSEU</name>